<evidence type="ECO:0000313" key="1">
    <source>
        <dbReference type="EMBL" id="SOC45082.1"/>
    </source>
</evidence>
<protein>
    <submittedName>
        <fullName evidence="1">Uncharacterized protein</fullName>
    </submittedName>
</protein>
<evidence type="ECO:0000313" key="2">
    <source>
        <dbReference type="Proteomes" id="UP000219412"/>
    </source>
</evidence>
<dbReference type="Proteomes" id="UP000219412">
    <property type="component" value="Unassembled WGS sequence"/>
</dbReference>
<gene>
    <name evidence="1" type="ORF">SAMN05878391_2591</name>
</gene>
<name>A0A285UTC9_9STAP</name>
<organism evidence="1 2">
    <name type="scientific">Salinicoccus kekensis</name>
    <dbReference type="NCBI Taxonomy" id="714307"/>
    <lineage>
        <taxon>Bacteria</taxon>
        <taxon>Bacillati</taxon>
        <taxon>Bacillota</taxon>
        <taxon>Bacilli</taxon>
        <taxon>Bacillales</taxon>
        <taxon>Staphylococcaceae</taxon>
        <taxon>Salinicoccus</taxon>
    </lineage>
</organism>
<dbReference type="EMBL" id="OBQF01000008">
    <property type="protein sequence ID" value="SOC45082.1"/>
    <property type="molecule type" value="Genomic_DNA"/>
</dbReference>
<dbReference type="OrthoDB" id="9895814at2"/>
<proteinExistence type="predicted"/>
<dbReference type="AlphaFoldDB" id="A0A285UTC9"/>
<reference evidence="2" key="1">
    <citation type="submission" date="2017-08" db="EMBL/GenBank/DDBJ databases">
        <authorList>
            <person name="Varghese N."/>
            <person name="Submissions S."/>
        </authorList>
    </citation>
    <scope>NUCLEOTIDE SEQUENCE [LARGE SCALE GENOMIC DNA]</scope>
    <source>
        <strain evidence="2">DSM 23173</strain>
    </source>
</reference>
<accession>A0A285UTC9</accession>
<keyword evidence="2" id="KW-1185">Reference proteome</keyword>
<sequence length="80" mass="9647">MYLLIDDQTNEVTMTESFLELKQYILNFLFENKADLILDERLQKIYDEIVSDMFVAEDDEAVRRCLNAVNVYFNLRMWVK</sequence>
<dbReference type="RefSeq" id="WP_097042841.1">
    <property type="nucleotide sequence ID" value="NZ_OBQF01000008.1"/>
</dbReference>